<evidence type="ECO:0000256" key="1">
    <source>
        <dbReference type="SAM" id="Phobius"/>
    </source>
</evidence>
<keyword evidence="1" id="KW-1133">Transmembrane helix</keyword>
<organism evidence="2">
    <name type="scientific">Solanum chacoense</name>
    <name type="common">Chaco potato</name>
    <dbReference type="NCBI Taxonomy" id="4108"/>
    <lineage>
        <taxon>Eukaryota</taxon>
        <taxon>Viridiplantae</taxon>
        <taxon>Streptophyta</taxon>
        <taxon>Embryophyta</taxon>
        <taxon>Tracheophyta</taxon>
        <taxon>Spermatophyta</taxon>
        <taxon>Magnoliopsida</taxon>
        <taxon>eudicotyledons</taxon>
        <taxon>Gunneridae</taxon>
        <taxon>Pentapetalae</taxon>
        <taxon>asterids</taxon>
        <taxon>lamiids</taxon>
        <taxon>Solanales</taxon>
        <taxon>Solanaceae</taxon>
        <taxon>Solanoideae</taxon>
        <taxon>Solaneae</taxon>
        <taxon>Solanum</taxon>
    </lineage>
</organism>
<reference evidence="2" key="1">
    <citation type="submission" date="2015-12" db="EMBL/GenBank/DDBJ databases">
        <title>Gene expression during late stages of embryo sac development: a critical building block for successful pollen-pistil interactions.</title>
        <authorList>
            <person name="Liu Y."/>
            <person name="Joly V."/>
            <person name="Sabar M."/>
            <person name="Matton D.P."/>
        </authorList>
    </citation>
    <scope>NUCLEOTIDE SEQUENCE</scope>
</reference>
<feature type="transmembrane region" description="Helical" evidence="1">
    <location>
        <begin position="76"/>
        <end position="93"/>
    </location>
</feature>
<dbReference type="EMBL" id="GEDG01015821">
    <property type="protein sequence ID" value="JAP23117.1"/>
    <property type="molecule type" value="Transcribed_RNA"/>
</dbReference>
<protein>
    <submittedName>
        <fullName evidence="2">Putative ovule protein</fullName>
    </submittedName>
</protein>
<proteinExistence type="predicted"/>
<dbReference type="AlphaFoldDB" id="A0A0V0HS51"/>
<accession>A0A0V0HS51</accession>
<sequence>MPGIVKETMFSWTVRRQKIRRRACDVATLALMWTMWKERLCTLKENELLSLISFWCPHEVPICTDEMTGVIRRKPFLFIWFSIFGLLVYGHVFCPSFNQIHNLINKKKDNPLHLSLERN</sequence>
<evidence type="ECO:0000313" key="2">
    <source>
        <dbReference type="EMBL" id="JAP23117.1"/>
    </source>
</evidence>
<keyword evidence="1" id="KW-0472">Membrane</keyword>
<name>A0A0V0HS51_SOLCH</name>
<keyword evidence="1" id="KW-0812">Transmembrane</keyword>